<evidence type="ECO:0000313" key="3">
    <source>
        <dbReference type="Proteomes" id="UP000244722"/>
    </source>
</evidence>
<reference evidence="2 3" key="1">
    <citation type="submission" date="2017-04" db="EMBL/GenBank/DDBJ databases">
        <title>Draft genome sequence of Tuber borchii Vittad., a whitish edible truffle.</title>
        <authorList>
            <consortium name="DOE Joint Genome Institute"/>
            <person name="Murat C."/>
            <person name="Kuo A."/>
            <person name="Barry K.W."/>
            <person name="Clum A."/>
            <person name="Dockter R.B."/>
            <person name="Fauchery L."/>
            <person name="Iotti M."/>
            <person name="Kohler A."/>
            <person name="Labutti K."/>
            <person name="Lindquist E.A."/>
            <person name="Lipzen A."/>
            <person name="Ohm R.A."/>
            <person name="Wang M."/>
            <person name="Grigoriev I.V."/>
            <person name="Zambonelli A."/>
            <person name="Martin F.M."/>
        </authorList>
    </citation>
    <scope>NUCLEOTIDE SEQUENCE [LARGE SCALE GENOMIC DNA]</scope>
    <source>
        <strain evidence="2 3">Tbo3840</strain>
    </source>
</reference>
<proteinExistence type="predicted"/>
<feature type="region of interest" description="Disordered" evidence="1">
    <location>
        <begin position="67"/>
        <end position="121"/>
    </location>
</feature>
<accession>A0A2T6ZQM1</accession>
<sequence>MSDNANYCIEVTEVEEEEVATETANGEDTAAYAEPTLPQIHDHTLDAVSGQVQESDFYDQIKEEMLQSESTQPDALGDFLRPSRSNSFHRQQHYDNRSPSPHNGNRGHGRQYHNHGQNGTGRGCRGYAYQNLSYGRGSFRFYGNNRHGVNSGYHQSFNNPPSSRRTVFLITALSLSLWRIATKRLGLKINTVRRNGKVATRMVAGGGNTGDRLLTSIITQSIT</sequence>
<protein>
    <submittedName>
        <fullName evidence="2">Uncharacterized protein</fullName>
    </submittedName>
</protein>
<evidence type="ECO:0000313" key="2">
    <source>
        <dbReference type="EMBL" id="PUU77734.1"/>
    </source>
</evidence>
<organism evidence="2 3">
    <name type="scientific">Tuber borchii</name>
    <name type="common">White truffle</name>
    <dbReference type="NCBI Taxonomy" id="42251"/>
    <lineage>
        <taxon>Eukaryota</taxon>
        <taxon>Fungi</taxon>
        <taxon>Dikarya</taxon>
        <taxon>Ascomycota</taxon>
        <taxon>Pezizomycotina</taxon>
        <taxon>Pezizomycetes</taxon>
        <taxon>Pezizales</taxon>
        <taxon>Tuberaceae</taxon>
        <taxon>Tuber</taxon>
    </lineage>
</organism>
<keyword evidence="3" id="KW-1185">Reference proteome</keyword>
<evidence type="ECO:0000256" key="1">
    <source>
        <dbReference type="SAM" id="MobiDB-lite"/>
    </source>
</evidence>
<dbReference type="AlphaFoldDB" id="A0A2T6ZQM1"/>
<name>A0A2T6ZQM1_TUBBO</name>
<dbReference type="EMBL" id="NESQ01000143">
    <property type="protein sequence ID" value="PUU77734.1"/>
    <property type="molecule type" value="Genomic_DNA"/>
</dbReference>
<comment type="caution">
    <text evidence="2">The sequence shown here is derived from an EMBL/GenBank/DDBJ whole genome shotgun (WGS) entry which is preliminary data.</text>
</comment>
<dbReference type="Proteomes" id="UP000244722">
    <property type="component" value="Unassembled WGS sequence"/>
</dbReference>
<gene>
    <name evidence="2" type="ORF">B9Z19DRAFT_1065627</name>
</gene>